<dbReference type="CDD" id="cd00347">
    <property type="entry name" value="Flavin_utilizing_monoxygenases"/>
    <property type="match status" value="1"/>
</dbReference>
<dbReference type="GO" id="GO:0016705">
    <property type="term" value="F:oxidoreductase activity, acting on paired donors, with incorporation or reduction of molecular oxygen"/>
    <property type="evidence" value="ECO:0007669"/>
    <property type="project" value="InterPro"/>
</dbReference>
<feature type="domain" description="Luciferase-like" evidence="3">
    <location>
        <begin position="15"/>
        <end position="301"/>
    </location>
</feature>
<reference evidence="4" key="1">
    <citation type="submission" date="2024-07" db="EMBL/GenBank/DDBJ databases">
        <authorList>
            <person name="Biller S.J."/>
        </authorList>
    </citation>
    <scope>NUCLEOTIDE SEQUENCE</scope>
    <source>
        <strain evidence="4">WC2409</strain>
    </source>
</reference>
<dbReference type="Gene3D" id="3.20.20.30">
    <property type="entry name" value="Luciferase-like domain"/>
    <property type="match status" value="1"/>
</dbReference>
<protein>
    <recommendedName>
        <fullName evidence="2">Luciferase-like monooxygenase</fullName>
    </recommendedName>
</protein>
<accession>A0AB39W0G4</accession>
<organism evidence="4">
    <name type="scientific">Flavobacterium sp. WC2409</name>
    <dbReference type="NCBI Taxonomy" id="3234139"/>
    <lineage>
        <taxon>Bacteria</taxon>
        <taxon>Pseudomonadati</taxon>
        <taxon>Bacteroidota</taxon>
        <taxon>Flavobacteriia</taxon>
        <taxon>Flavobacteriales</taxon>
        <taxon>Flavobacteriaceae</taxon>
        <taxon>Flavobacterium</taxon>
    </lineage>
</organism>
<dbReference type="PANTHER" id="PTHR30137:SF6">
    <property type="entry name" value="LUCIFERASE-LIKE MONOOXYGENASE"/>
    <property type="match status" value="1"/>
</dbReference>
<dbReference type="InterPro" id="IPR050766">
    <property type="entry name" value="Bact_Lucif_Oxidored"/>
</dbReference>
<name>A0AB39W0G4_9FLAO</name>
<comment type="similarity">
    <text evidence="1">To bacterial alkanal monooxygenase alpha and beta chains.</text>
</comment>
<dbReference type="GO" id="GO:0005829">
    <property type="term" value="C:cytosol"/>
    <property type="evidence" value="ECO:0007669"/>
    <property type="project" value="TreeGrafter"/>
</dbReference>
<dbReference type="InterPro" id="IPR011251">
    <property type="entry name" value="Luciferase-like_dom"/>
</dbReference>
<dbReference type="PANTHER" id="PTHR30137">
    <property type="entry name" value="LUCIFERASE-LIKE MONOOXYGENASE"/>
    <property type="match status" value="1"/>
</dbReference>
<dbReference type="Pfam" id="PF00296">
    <property type="entry name" value="Bac_luciferase"/>
    <property type="match status" value="1"/>
</dbReference>
<sequence length="335" mass="37078">MKKKFHNIPISILDLAVILEGKTAANSFKNSLSLAQKAENLGYNRFWLAEHHNMASIASSATSILIGHIANGTSTIRVGSGGIMLPNHAPLIVAEQFGTLASLYPDRIDLGLGRAPGTDQLTARALQRNDQAAFEFPKTVRELQEYLSIENRDSPVRAIPGEGLNIPIWILGSSTDSARLAASFGLPYAFASHFAPQQLLEALRIYRTNFKPSEHLKEPYVMACVNVTAAETTHEAQVLATSMQKIFLGILTNDRRPLQPADENFKINDEAKSVLRQFLAYSFVGSPSDIKTALEQFVEETQIDELMVVSHIYDHEARLNSYKIIKESQDVTKKD</sequence>
<dbReference type="FunFam" id="3.20.20.30:FF:000002">
    <property type="entry name" value="LLM class flavin-dependent oxidoreductase"/>
    <property type="match status" value="1"/>
</dbReference>
<gene>
    <name evidence="4" type="ORF">AB3G34_09005</name>
</gene>
<dbReference type="InterPro" id="IPR019949">
    <property type="entry name" value="CmoO-like"/>
</dbReference>
<evidence type="ECO:0000256" key="1">
    <source>
        <dbReference type="ARBA" id="ARBA00007789"/>
    </source>
</evidence>
<dbReference type="AlphaFoldDB" id="A0AB39W0G4"/>
<dbReference type="InterPro" id="IPR036661">
    <property type="entry name" value="Luciferase-like_sf"/>
</dbReference>
<evidence type="ECO:0000259" key="3">
    <source>
        <dbReference type="Pfam" id="PF00296"/>
    </source>
</evidence>
<dbReference type="EMBL" id="CP165625">
    <property type="protein sequence ID" value="XDU94031.1"/>
    <property type="molecule type" value="Genomic_DNA"/>
</dbReference>
<dbReference type="NCBIfam" id="TIGR03558">
    <property type="entry name" value="oxido_grp_1"/>
    <property type="match status" value="1"/>
</dbReference>
<dbReference type="SUPFAM" id="SSF51679">
    <property type="entry name" value="Bacterial luciferase-like"/>
    <property type="match status" value="1"/>
</dbReference>
<evidence type="ECO:0000313" key="4">
    <source>
        <dbReference type="EMBL" id="XDU94031.1"/>
    </source>
</evidence>
<evidence type="ECO:0000256" key="2">
    <source>
        <dbReference type="ARBA" id="ARBA00074555"/>
    </source>
</evidence>
<dbReference type="RefSeq" id="WP_369752197.1">
    <property type="nucleotide sequence ID" value="NZ_CP165625.1"/>
</dbReference>
<keyword evidence="4" id="KW-0560">Oxidoreductase</keyword>
<proteinExistence type="predicted"/>